<dbReference type="PANTHER" id="PTHR23419">
    <property type="entry name" value="DIVALENT CATION TOLERANCE CUTA-RELATED"/>
    <property type="match status" value="1"/>
</dbReference>
<dbReference type="Gene3D" id="3.30.70.120">
    <property type="match status" value="1"/>
</dbReference>
<dbReference type="InterPro" id="IPR004323">
    <property type="entry name" value="Ion_tolerance_CutA"/>
</dbReference>
<evidence type="ECO:0000256" key="1">
    <source>
        <dbReference type="ARBA" id="ARBA00010169"/>
    </source>
</evidence>
<dbReference type="PANTHER" id="PTHR23419:SF8">
    <property type="entry name" value="FI09726P"/>
    <property type="match status" value="1"/>
</dbReference>
<accession>H5SQK4</accession>
<gene>
    <name evidence="2" type="ORF">HGMM_OP1C135</name>
</gene>
<organism evidence="2">
    <name type="scientific">Acetithermum autotrophicum</name>
    <dbReference type="NCBI Taxonomy" id="1446466"/>
    <lineage>
        <taxon>Bacteria</taxon>
        <taxon>Candidatus Bipolaricaulota</taxon>
        <taxon>Candidatus Acetithermum</taxon>
    </lineage>
</organism>
<protein>
    <submittedName>
        <fullName evidence="2">Periplasmic divalent cation tolerance protein</fullName>
    </submittedName>
</protein>
<dbReference type="Pfam" id="PF03091">
    <property type="entry name" value="CutA1"/>
    <property type="match status" value="1"/>
</dbReference>
<dbReference type="GO" id="GO:0010038">
    <property type="term" value="P:response to metal ion"/>
    <property type="evidence" value="ECO:0007669"/>
    <property type="project" value="InterPro"/>
</dbReference>
<proteinExistence type="inferred from homology"/>
<dbReference type="EMBL" id="AP011800">
    <property type="protein sequence ID" value="BAL58440.1"/>
    <property type="molecule type" value="Genomic_DNA"/>
</dbReference>
<evidence type="ECO:0000313" key="2">
    <source>
        <dbReference type="EMBL" id="BAL58440.1"/>
    </source>
</evidence>
<dbReference type="GO" id="GO:0005507">
    <property type="term" value="F:copper ion binding"/>
    <property type="evidence" value="ECO:0007669"/>
    <property type="project" value="TreeGrafter"/>
</dbReference>
<name>H5SQK4_ACEAU</name>
<reference evidence="2" key="2">
    <citation type="journal article" date="2012" name="PLoS ONE">
        <title>A Deeply Branching Thermophilic Bacterium with an Ancient Acetyl-CoA Pathway Dominates a Subsurface Ecosystem.</title>
        <authorList>
            <person name="Takami H."/>
            <person name="Noguchi H."/>
            <person name="Takaki Y."/>
            <person name="Uchiyama I."/>
            <person name="Toyoda A."/>
            <person name="Nishi S."/>
            <person name="Chee G.-J."/>
            <person name="Arai W."/>
            <person name="Nunoura T."/>
            <person name="Itoh T."/>
            <person name="Hattori M."/>
            <person name="Takai K."/>
        </authorList>
    </citation>
    <scope>NUCLEOTIDE SEQUENCE</scope>
</reference>
<dbReference type="AlphaFoldDB" id="H5SQK4"/>
<dbReference type="SUPFAM" id="SSF54913">
    <property type="entry name" value="GlnB-like"/>
    <property type="match status" value="1"/>
</dbReference>
<sequence>MPNFVQVVTTVASKDEGERIARALLEQRLAACVQIVGPIESFYWWQGKINKSEEWMCIAKTEMRLFQQIEETMKALHSYEVPEILAVPVSAGSDDYLQWLAEQVHQERG</sequence>
<dbReference type="InterPro" id="IPR015867">
    <property type="entry name" value="N-reg_PII/ATP_PRibTrfase_C"/>
</dbReference>
<reference evidence="2" key="1">
    <citation type="journal article" date="2005" name="Environ. Microbiol.">
        <title>Genetic and functional properties of uncultivated thermophilic crenarchaeotes from a subsurface gold mine as revealed by analysis of genome fragments.</title>
        <authorList>
            <person name="Nunoura T."/>
            <person name="Hirayama H."/>
            <person name="Takami H."/>
            <person name="Oida H."/>
            <person name="Nishi S."/>
            <person name="Shimamura S."/>
            <person name="Suzuki Y."/>
            <person name="Inagaki F."/>
            <person name="Takai K."/>
            <person name="Nealson K.H."/>
            <person name="Horikoshi K."/>
        </authorList>
    </citation>
    <scope>NUCLEOTIDE SEQUENCE</scope>
</reference>
<comment type="similarity">
    <text evidence="1">Belongs to the CutA family.</text>
</comment>
<dbReference type="InterPro" id="IPR011322">
    <property type="entry name" value="N-reg_PII-like_a/b"/>
</dbReference>